<reference evidence="4 5" key="1">
    <citation type="submission" date="2016-10" db="EMBL/GenBank/DDBJ databases">
        <title>The Draft Genome Sequence of Actinokineospora bangkokensis 44EHWT reveals the biosynthetic pathway of antifungal compounds Thailandins with unusual extender unit butylmalonyl-CoA.</title>
        <authorList>
            <person name="Greule A."/>
            <person name="Intra B."/>
            <person name="Flemming S."/>
            <person name="Rommel M.G."/>
            <person name="Panbangred W."/>
            <person name="Bechthold A."/>
        </authorList>
    </citation>
    <scope>NUCLEOTIDE SEQUENCE [LARGE SCALE GENOMIC DNA]</scope>
    <source>
        <strain evidence="4 5">44EHW</strain>
    </source>
</reference>
<evidence type="ECO:0000259" key="3">
    <source>
        <dbReference type="PROSITE" id="PS50943"/>
    </source>
</evidence>
<dbReference type="GO" id="GO:0003677">
    <property type="term" value="F:DNA binding"/>
    <property type="evidence" value="ECO:0007669"/>
    <property type="project" value="UniProtKB-KW"/>
</dbReference>
<feature type="domain" description="HTH cro/C1-type" evidence="3">
    <location>
        <begin position="15"/>
        <end position="69"/>
    </location>
</feature>
<dbReference type="GO" id="GO:0005829">
    <property type="term" value="C:cytosol"/>
    <property type="evidence" value="ECO:0007669"/>
    <property type="project" value="TreeGrafter"/>
</dbReference>
<dbReference type="InterPro" id="IPR014710">
    <property type="entry name" value="RmlC-like_jellyroll"/>
</dbReference>
<dbReference type="SMART" id="SM00530">
    <property type="entry name" value="HTH_XRE"/>
    <property type="match status" value="1"/>
</dbReference>
<dbReference type="PANTHER" id="PTHR46797">
    <property type="entry name" value="HTH-TYPE TRANSCRIPTIONAL REGULATOR"/>
    <property type="match status" value="1"/>
</dbReference>
<comment type="caution">
    <text evidence="4">The sequence shown here is derived from an EMBL/GenBank/DDBJ whole genome shotgun (WGS) entry which is preliminary data.</text>
</comment>
<evidence type="ECO:0000256" key="1">
    <source>
        <dbReference type="ARBA" id="ARBA00023125"/>
    </source>
</evidence>
<dbReference type="Proteomes" id="UP000186040">
    <property type="component" value="Unassembled WGS sequence"/>
</dbReference>
<accession>A0A1Q9LS47</accession>
<dbReference type="PROSITE" id="PS50943">
    <property type="entry name" value="HTH_CROC1"/>
    <property type="match status" value="1"/>
</dbReference>
<feature type="compositionally biased region" description="Basic and acidic residues" evidence="2">
    <location>
        <begin position="1"/>
        <end position="22"/>
    </location>
</feature>
<dbReference type="SUPFAM" id="SSF47413">
    <property type="entry name" value="lambda repressor-like DNA-binding domains"/>
    <property type="match status" value="1"/>
</dbReference>
<organism evidence="4 5">
    <name type="scientific">Actinokineospora bangkokensis</name>
    <dbReference type="NCBI Taxonomy" id="1193682"/>
    <lineage>
        <taxon>Bacteria</taxon>
        <taxon>Bacillati</taxon>
        <taxon>Actinomycetota</taxon>
        <taxon>Actinomycetes</taxon>
        <taxon>Pseudonocardiales</taxon>
        <taxon>Pseudonocardiaceae</taxon>
        <taxon>Actinokineospora</taxon>
    </lineage>
</organism>
<dbReference type="PANTHER" id="PTHR46797:SF1">
    <property type="entry name" value="METHYLPHOSPHONATE SYNTHASE"/>
    <property type="match status" value="1"/>
</dbReference>
<dbReference type="InterPro" id="IPR010982">
    <property type="entry name" value="Lambda_DNA-bd_dom_sf"/>
</dbReference>
<dbReference type="STRING" id="1193682.BJP25_09605"/>
<sequence length="185" mass="19584">MAERGAPREVIARSLRRERERSGLSLGELGRRAGVAKSTLSQLEAGTGNPSIETLWAVSSALGVPFSRLVDPPAPVVRVVRLGEAEAVPSDSADYTTALLSAGPPGARRDLYLVSAEPGSRRESAPHPPGEVEHVVLCTGRALVGPVDEPVELRPGDFITYPGDAPHVFEALDPATTAVMLSEYR</sequence>
<dbReference type="RefSeq" id="WP_075973433.1">
    <property type="nucleotide sequence ID" value="NZ_MKQR01000006.1"/>
</dbReference>
<dbReference type="SUPFAM" id="SSF51182">
    <property type="entry name" value="RmlC-like cupins"/>
    <property type="match status" value="1"/>
</dbReference>
<dbReference type="InterPro" id="IPR011051">
    <property type="entry name" value="RmlC_Cupin_sf"/>
</dbReference>
<evidence type="ECO:0000256" key="2">
    <source>
        <dbReference type="SAM" id="MobiDB-lite"/>
    </source>
</evidence>
<dbReference type="CDD" id="cd00093">
    <property type="entry name" value="HTH_XRE"/>
    <property type="match status" value="1"/>
</dbReference>
<dbReference type="Pfam" id="PF01381">
    <property type="entry name" value="HTH_3"/>
    <property type="match status" value="1"/>
</dbReference>
<dbReference type="GO" id="GO:0003700">
    <property type="term" value="F:DNA-binding transcription factor activity"/>
    <property type="evidence" value="ECO:0007669"/>
    <property type="project" value="TreeGrafter"/>
</dbReference>
<dbReference type="Gene3D" id="1.10.260.40">
    <property type="entry name" value="lambda repressor-like DNA-binding domains"/>
    <property type="match status" value="1"/>
</dbReference>
<proteinExistence type="predicted"/>
<gene>
    <name evidence="4" type="ORF">BJP25_09605</name>
</gene>
<keyword evidence="5" id="KW-1185">Reference proteome</keyword>
<protein>
    <submittedName>
        <fullName evidence="4">Transcriptional regulator</fullName>
    </submittedName>
</protein>
<name>A0A1Q9LS47_9PSEU</name>
<dbReference type="EMBL" id="MKQR01000006">
    <property type="protein sequence ID" value="OLR94866.1"/>
    <property type="molecule type" value="Genomic_DNA"/>
</dbReference>
<keyword evidence="1" id="KW-0238">DNA-binding</keyword>
<dbReference type="CDD" id="cd02209">
    <property type="entry name" value="cupin_XRE_C"/>
    <property type="match status" value="1"/>
</dbReference>
<dbReference type="InterPro" id="IPR050807">
    <property type="entry name" value="TransReg_Diox_bact_type"/>
</dbReference>
<dbReference type="AlphaFoldDB" id="A0A1Q9LS47"/>
<dbReference type="OrthoDB" id="5584941at2"/>
<evidence type="ECO:0000313" key="4">
    <source>
        <dbReference type="EMBL" id="OLR94866.1"/>
    </source>
</evidence>
<dbReference type="Gene3D" id="2.60.120.10">
    <property type="entry name" value="Jelly Rolls"/>
    <property type="match status" value="1"/>
</dbReference>
<dbReference type="InterPro" id="IPR001387">
    <property type="entry name" value="Cro/C1-type_HTH"/>
</dbReference>
<feature type="region of interest" description="Disordered" evidence="2">
    <location>
        <begin position="1"/>
        <end position="23"/>
    </location>
</feature>
<evidence type="ECO:0000313" key="5">
    <source>
        <dbReference type="Proteomes" id="UP000186040"/>
    </source>
</evidence>